<dbReference type="InterPro" id="IPR000436">
    <property type="entry name" value="Sushi_SCR_CCP_dom"/>
</dbReference>
<organism evidence="3 4">
    <name type="scientific">Thamnophis sirtalis</name>
    <dbReference type="NCBI Taxonomy" id="35019"/>
    <lineage>
        <taxon>Eukaryota</taxon>
        <taxon>Metazoa</taxon>
        <taxon>Chordata</taxon>
        <taxon>Craniata</taxon>
        <taxon>Vertebrata</taxon>
        <taxon>Euteleostomi</taxon>
        <taxon>Lepidosauria</taxon>
        <taxon>Squamata</taxon>
        <taxon>Bifurcata</taxon>
        <taxon>Unidentata</taxon>
        <taxon>Episquamata</taxon>
        <taxon>Toxicofera</taxon>
        <taxon>Serpentes</taxon>
        <taxon>Colubroidea</taxon>
        <taxon>Colubridae</taxon>
        <taxon>Natricinae</taxon>
        <taxon>Thamnophis</taxon>
    </lineage>
</organism>
<dbReference type="CDD" id="cd00033">
    <property type="entry name" value="CCP"/>
    <property type="match status" value="1"/>
</dbReference>
<dbReference type="OrthoDB" id="9042511at2759"/>
<evidence type="ECO:0000256" key="1">
    <source>
        <dbReference type="ARBA" id="ARBA00023157"/>
    </source>
</evidence>
<gene>
    <name evidence="4" type="primary">LOC106543446</name>
</gene>
<dbReference type="Pfam" id="PF00084">
    <property type="entry name" value="Sushi"/>
    <property type="match status" value="1"/>
</dbReference>
<dbReference type="Proteomes" id="UP000504617">
    <property type="component" value="Unplaced"/>
</dbReference>
<dbReference type="GeneID" id="106543446"/>
<keyword evidence="1" id="KW-1015">Disulfide bond</keyword>
<dbReference type="AlphaFoldDB" id="A0A6I9Y7C6"/>
<evidence type="ECO:0000259" key="2">
    <source>
        <dbReference type="SMART" id="SM00032"/>
    </source>
</evidence>
<dbReference type="SUPFAM" id="SSF57535">
    <property type="entry name" value="Complement control module/SCR domain"/>
    <property type="match status" value="1"/>
</dbReference>
<proteinExistence type="predicted"/>
<reference evidence="4" key="1">
    <citation type="submission" date="2025-08" db="UniProtKB">
        <authorList>
            <consortium name="RefSeq"/>
        </authorList>
    </citation>
    <scope>IDENTIFICATION</scope>
    <source>
        <tissue evidence="4">Skeletal muscle</tissue>
    </source>
</reference>
<evidence type="ECO:0000313" key="4">
    <source>
        <dbReference type="RefSeq" id="XP_013914940.1"/>
    </source>
</evidence>
<feature type="domain" description="Sushi" evidence="2">
    <location>
        <begin position="30"/>
        <end position="87"/>
    </location>
</feature>
<dbReference type="SMART" id="SM00032">
    <property type="entry name" value="CCP"/>
    <property type="match status" value="1"/>
</dbReference>
<keyword evidence="3" id="KW-1185">Reference proteome</keyword>
<dbReference type="Gene3D" id="2.10.70.10">
    <property type="entry name" value="Complement Module, domain 1"/>
    <property type="match status" value="1"/>
</dbReference>
<sequence>MIGNYLIRCEKNNNWVPIVPSCKNITSGICGSPSILNGDIEPLQPQYETGKTVVITCNRNYSFIDDTIIMTIQCQGYNLWHPPAQLCLWCSLPFWILAVTMFYRKYIEER</sequence>
<dbReference type="InterPro" id="IPR035976">
    <property type="entry name" value="Sushi/SCR/CCP_sf"/>
</dbReference>
<dbReference type="RefSeq" id="XP_013914940.1">
    <property type="nucleotide sequence ID" value="XM_014059465.1"/>
</dbReference>
<protein>
    <submittedName>
        <fullName evidence="4">Complement receptor type 2-like isoform X2</fullName>
    </submittedName>
</protein>
<evidence type="ECO:0000313" key="3">
    <source>
        <dbReference type="Proteomes" id="UP000504617"/>
    </source>
</evidence>
<name>A0A6I9Y7C6_9SAUR</name>
<accession>A0A6I9Y7C6</accession>